<evidence type="ECO:0000313" key="1">
    <source>
        <dbReference type="EMBL" id="MPN03451.1"/>
    </source>
</evidence>
<sequence length="31" mass="3510">MNKINTIKRSVLTKFDTAKGTAEKVRITPFT</sequence>
<gene>
    <name evidence="1" type="ORF">SDC9_150681</name>
</gene>
<organism evidence="1">
    <name type="scientific">bioreactor metagenome</name>
    <dbReference type="NCBI Taxonomy" id="1076179"/>
    <lineage>
        <taxon>unclassified sequences</taxon>
        <taxon>metagenomes</taxon>
        <taxon>ecological metagenomes</taxon>
    </lineage>
</organism>
<proteinExistence type="predicted"/>
<protein>
    <submittedName>
        <fullName evidence="1">Uncharacterized protein</fullName>
    </submittedName>
</protein>
<name>A0A645EN71_9ZZZZ</name>
<accession>A0A645EN71</accession>
<dbReference type="EMBL" id="VSSQ01049370">
    <property type="protein sequence ID" value="MPN03451.1"/>
    <property type="molecule type" value="Genomic_DNA"/>
</dbReference>
<dbReference type="AlphaFoldDB" id="A0A645EN71"/>
<comment type="caution">
    <text evidence="1">The sequence shown here is derived from an EMBL/GenBank/DDBJ whole genome shotgun (WGS) entry which is preliminary data.</text>
</comment>
<reference evidence="1" key="1">
    <citation type="submission" date="2019-08" db="EMBL/GenBank/DDBJ databases">
        <authorList>
            <person name="Kucharzyk K."/>
            <person name="Murdoch R.W."/>
            <person name="Higgins S."/>
            <person name="Loffler F."/>
        </authorList>
    </citation>
    <scope>NUCLEOTIDE SEQUENCE</scope>
</reference>